<feature type="non-terminal residue" evidence="5">
    <location>
        <position position="764"/>
    </location>
</feature>
<gene>
    <name evidence="5" type="ORF">Bhyg_14117</name>
</gene>
<organism evidence="5 6">
    <name type="scientific">Pseudolycoriella hygida</name>
    <dbReference type="NCBI Taxonomy" id="35572"/>
    <lineage>
        <taxon>Eukaryota</taxon>
        <taxon>Metazoa</taxon>
        <taxon>Ecdysozoa</taxon>
        <taxon>Arthropoda</taxon>
        <taxon>Hexapoda</taxon>
        <taxon>Insecta</taxon>
        <taxon>Pterygota</taxon>
        <taxon>Neoptera</taxon>
        <taxon>Endopterygota</taxon>
        <taxon>Diptera</taxon>
        <taxon>Nematocera</taxon>
        <taxon>Sciaroidea</taxon>
        <taxon>Sciaridae</taxon>
        <taxon>Pseudolycoriella</taxon>
    </lineage>
</organism>
<dbReference type="Proteomes" id="UP001151699">
    <property type="component" value="Chromosome C"/>
</dbReference>
<dbReference type="Gene3D" id="1.20.58.1540">
    <property type="entry name" value="Actin interacting protein 3, C-terminal domain"/>
    <property type="match status" value="1"/>
</dbReference>
<keyword evidence="1 2" id="KW-0175">Coiled coil</keyword>
<accession>A0A9Q0RWZ2</accession>
<dbReference type="AlphaFoldDB" id="A0A9Q0RWZ2"/>
<dbReference type="GO" id="GO:0005737">
    <property type="term" value="C:cytoplasm"/>
    <property type="evidence" value="ECO:0007669"/>
    <property type="project" value="TreeGrafter"/>
</dbReference>
<dbReference type="PANTHER" id="PTHR22741:SF10">
    <property type="entry name" value="COILED-COIL DOMAIN-CONTAINING PROTEIN CG32809"/>
    <property type="match status" value="1"/>
</dbReference>
<feature type="region of interest" description="Disordered" evidence="3">
    <location>
        <begin position="242"/>
        <end position="276"/>
    </location>
</feature>
<name>A0A9Q0RWZ2_9DIPT</name>
<keyword evidence="6" id="KW-1185">Reference proteome</keyword>
<protein>
    <submittedName>
        <fullName evidence="5">Coiled-coil domain-containing protein</fullName>
    </submittedName>
</protein>
<feature type="compositionally biased region" description="Low complexity" evidence="3">
    <location>
        <begin position="638"/>
        <end position="649"/>
    </location>
</feature>
<dbReference type="Pfam" id="PF03915">
    <property type="entry name" value="AIP3"/>
    <property type="match status" value="1"/>
</dbReference>
<dbReference type="PANTHER" id="PTHR22741">
    <property type="entry name" value="P140CAP/SNIP-RELATED"/>
    <property type="match status" value="1"/>
</dbReference>
<sequence length="764" mass="84416">MLPELSSINEFLDDLFNHVSFYLNIDDINFNNTELDTSPNTNGLSMATIDLSNGSKAPYYVGSAQTLPRGMYSDRNKNLVGAPAKPLRSGSRGGIGPSYPYPPDQLYSIPDGYMSSPERGTRGAYEEPYYSQYGTRGGSVTPIIDEEQSEISMNEDQYALYGHKVSGRIPRAANQMYDPARTDMHRMRVEQMERQLANLTGLVQKALTQNVSTGPNVVNMNQNYLGVNQYRGDKSVSFEKSVSFSDDIQGVPKSHIPQHPERDRLKPPPPPKPLGLAPAINSYRPDIALAPEVYNHLRGLQKKAKDLRMEMRTLRRLSQAQAVAVREEIKDAFMGIRATLMASSGSNWGGQGDQEKTRLSREEEMYKQEVIRLEKDLSDLESSVEGLRGEVINRRTRVNMTAVEDMALVLSRASKTVAELKMKFPSLQNGLRNILSNEMEKVVREEKFLKEEPDRLESALRRCKKLTGTLVTLKRLASVQEQRLPCAEPPSEEIPRSAELPATNKPVPSPRLGSVSVSGGIAPENALDALLDELQTFAKPPTGNTERPDDSTSDDSSQTLQSTVTTQLSQTSLYPTEPLSVPTIGLRRLHSYPSGSDTDTSPPQPQRSVGKPPVPERNAELLSKVSNKRIPPPPPPRTSSRSPLASPTSPNVPVRMPSLNESLNDQQNNGNGGGDCGNSSGSESNHSQDHGQRQMALELRHQNLLKKQNESNLPQKMGLNMAVSGSMKNLNVDVSFVEANRNERNHMDSGNVTTTKQVYETDIL</sequence>
<evidence type="ECO:0000313" key="5">
    <source>
        <dbReference type="EMBL" id="KAJ6635531.1"/>
    </source>
</evidence>
<dbReference type="EMBL" id="WJQU01000004">
    <property type="protein sequence ID" value="KAJ6635531.1"/>
    <property type="molecule type" value="Genomic_DNA"/>
</dbReference>
<proteinExistence type="predicted"/>
<dbReference type="OrthoDB" id="7790368at2759"/>
<evidence type="ECO:0000256" key="2">
    <source>
        <dbReference type="SAM" id="Coils"/>
    </source>
</evidence>
<feature type="compositionally biased region" description="Low complexity" evidence="3">
    <location>
        <begin position="554"/>
        <end position="573"/>
    </location>
</feature>
<feature type="region of interest" description="Disordered" evidence="3">
    <location>
        <begin position="81"/>
        <end position="100"/>
    </location>
</feature>
<reference evidence="5" key="1">
    <citation type="submission" date="2022-07" db="EMBL/GenBank/DDBJ databases">
        <authorList>
            <person name="Trinca V."/>
            <person name="Uliana J.V.C."/>
            <person name="Torres T.T."/>
            <person name="Ward R.J."/>
            <person name="Monesi N."/>
        </authorList>
    </citation>
    <scope>NUCLEOTIDE SEQUENCE</scope>
    <source>
        <strain evidence="5">HSMRA1968</strain>
        <tissue evidence="5">Whole embryos</tissue>
    </source>
</reference>
<feature type="region of interest" description="Disordered" evidence="3">
    <location>
        <begin position="482"/>
        <end position="518"/>
    </location>
</feature>
<evidence type="ECO:0000256" key="1">
    <source>
        <dbReference type="ARBA" id="ARBA00023054"/>
    </source>
</evidence>
<feature type="coiled-coil region" evidence="2">
    <location>
        <begin position="356"/>
        <end position="390"/>
    </location>
</feature>
<evidence type="ECO:0000259" key="4">
    <source>
        <dbReference type="Pfam" id="PF03915"/>
    </source>
</evidence>
<evidence type="ECO:0000256" key="3">
    <source>
        <dbReference type="SAM" id="MobiDB-lite"/>
    </source>
</evidence>
<dbReference type="InterPro" id="IPR051825">
    <property type="entry name" value="SRCIN1"/>
</dbReference>
<comment type="caution">
    <text evidence="5">The sequence shown here is derived from an EMBL/GenBank/DDBJ whole genome shotgun (WGS) entry which is preliminary data.</text>
</comment>
<feature type="domain" description="Actin interacting protein 3-like C-terminal" evidence="4">
    <location>
        <begin position="295"/>
        <end position="484"/>
    </location>
</feature>
<dbReference type="InterPro" id="IPR022782">
    <property type="entry name" value="AIP3-like_C"/>
</dbReference>
<feature type="region of interest" description="Disordered" evidence="3">
    <location>
        <begin position="538"/>
        <end position="694"/>
    </location>
</feature>
<evidence type="ECO:0000313" key="6">
    <source>
        <dbReference type="Proteomes" id="UP001151699"/>
    </source>
</evidence>